<dbReference type="Proteomes" id="UP001178148">
    <property type="component" value="Unassembled WGS sequence"/>
</dbReference>
<sequence length="116" mass="12598">MIVSSNIIGKDQVQYMGGVVGHQNGASIDNIMIVSSNITGGKKSFGVGGGVGFIDNFSKVKKVYVVSVIVTQFGRQDNYVGGVVGSSLDTDIQECYSYGFYRSWIWSNERRSSRVV</sequence>
<reference evidence="1 2" key="1">
    <citation type="journal article" date="2023" name="bioRxiv">
        <title>An intranuclear bacterial parasite of deep-sea mussels expresses apoptosis inhibitors acquired from its host.</title>
        <authorList>
            <person name="Gonzalez Porras M.A."/>
            <person name="Assie A."/>
            <person name="Tietjen M."/>
            <person name="Violette M."/>
            <person name="Kleiner M."/>
            <person name="Gruber-Vodicka H."/>
            <person name="Dubilier N."/>
            <person name="Leisch N."/>
        </authorList>
    </citation>
    <scope>NUCLEOTIDE SEQUENCE [LARGE SCALE GENOMIC DNA]</scope>
    <source>
        <strain evidence="1">IAP13</strain>
    </source>
</reference>
<gene>
    <name evidence="1" type="ORF">QS748_14690</name>
</gene>
<accession>A0AA90P1D4</accession>
<evidence type="ECO:0000313" key="2">
    <source>
        <dbReference type="Proteomes" id="UP001178148"/>
    </source>
</evidence>
<evidence type="ECO:0000313" key="1">
    <source>
        <dbReference type="EMBL" id="MDP0590361.1"/>
    </source>
</evidence>
<comment type="caution">
    <text evidence="1">The sequence shown here is derived from an EMBL/GenBank/DDBJ whole genome shotgun (WGS) entry which is preliminary data.</text>
</comment>
<evidence type="ECO:0008006" key="3">
    <source>
        <dbReference type="Google" id="ProtNLM"/>
    </source>
</evidence>
<dbReference type="AlphaFoldDB" id="A0AA90P1D4"/>
<protein>
    <recommendedName>
        <fullName evidence="3">GLUG domain-containing protein</fullName>
    </recommendedName>
</protein>
<dbReference type="EMBL" id="JASXSV010000053">
    <property type="protein sequence ID" value="MDP0590361.1"/>
    <property type="molecule type" value="Genomic_DNA"/>
</dbReference>
<keyword evidence="2" id="KW-1185">Reference proteome</keyword>
<name>A0AA90P1D4_9GAMM</name>
<organism evidence="1 2">
    <name type="scientific">Candidatus Endonucleibacter bathymodioli</name>
    <dbReference type="NCBI Taxonomy" id="539814"/>
    <lineage>
        <taxon>Bacteria</taxon>
        <taxon>Pseudomonadati</taxon>
        <taxon>Pseudomonadota</taxon>
        <taxon>Gammaproteobacteria</taxon>
        <taxon>Oceanospirillales</taxon>
        <taxon>Endozoicomonadaceae</taxon>
        <taxon>Candidatus Endonucleibacter</taxon>
    </lineage>
</organism>
<dbReference type="Gene3D" id="2.160.20.110">
    <property type="match status" value="1"/>
</dbReference>
<proteinExistence type="predicted"/>